<keyword evidence="12" id="KW-1185">Reference proteome</keyword>
<dbReference type="Gene3D" id="3.30.200.20">
    <property type="entry name" value="Phosphorylase Kinase, domain 1"/>
    <property type="match status" value="1"/>
</dbReference>
<sequence>MTYHMLTEATAAGHLGTIAAICDRLGGTPADWVVQEVGDGNLNLVFLVTGPDGGVAVKQALPYVRMVGESWPLPLSRAYYERLALADQARCAPHRVPALVHHDDAMALTVMDYLVPHRTLRGALVEGLRYPRLAEHLAEFLANTLFFTSDLAVPVAQKKARIAAYLGNTAMCRISEDLIFDEPFFDAQMNWHTPGLEDVVSRFQADIPLRLAAQEMKARFLAAPEALLHGDLHTGSVMVTQDDSKVIDPEFAFYGPIGFDVGMIIANLWLAAFAQAGLRPDTPHDDWLVEQADSLWQDFAERFADHWRNIDRADEAGALHALARQDDVLREAAISARLDAIWRDMLGFAGCEIIRRILGLAHVADFESIADVNTRAKCERQALSFGRALLVERDRFPDMAAIRPIIASELVPA</sequence>
<name>A0A5J5HU95_9SPHN</name>
<reference evidence="11 12" key="1">
    <citation type="submission" date="2019-09" db="EMBL/GenBank/DDBJ databases">
        <authorList>
            <person name="Feng G."/>
        </authorList>
    </citation>
    <scope>NUCLEOTIDE SEQUENCE [LARGE SCALE GENOMIC DNA]</scope>
    <source>
        <strain evidence="10 11">KACC 19283</strain>
        <strain evidence="9 12">KACC 19284</strain>
    </source>
</reference>
<dbReference type="EMBL" id="VYQA01000021">
    <property type="protein sequence ID" value="KAA9024987.1"/>
    <property type="molecule type" value="Genomic_DNA"/>
</dbReference>
<dbReference type="Gene3D" id="3.90.1200.10">
    <property type="match status" value="1"/>
</dbReference>
<dbReference type="NCBIfam" id="TIGR01767">
    <property type="entry name" value="MTRK"/>
    <property type="match status" value="1"/>
</dbReference>
<evidence type="ECO:0000256" key="3">
    <source>
        <dbReference type="ARBA" id="ARBA00012128"/>
    </source>
</evidence>
<evidence type="ECO:0000313" key="9">
    <source>
        <dbReference type="EMBL" id="KAA9012642.1"/>
    </source>
</evidence>
<dbReference type="EC" id="2.7.1.100" evidence="3"/>
<dbReference type="AlphaFoldDB" id="A0A5J5HU95"/>
<dbReference type="Proteomes" id="UP000326364">
    <property type="component" value="Unassembled WGS sequence"/>
</dbReference>
<dbReference type="InterPro" id="IPR011009">
    <property type="entry name" value="Kinase-like_dom_sf"/>
</dbReference>
<dbReference type="InterPro" id="IPR002575">
    <property type="entry name" value="Aminoglycoside_PTrfase"/>
</dbReference>
<dbReference type="RefSeq" id="WP_150426817.1">
    <property type="nucleotide sequence ID" value="NZ_VYQA01000021.1"/>
</dbReference>
<protein>
    <recommendedName>
        <fullName evidence="3">S-methyl-5-thioribose kinase</fullName>
        <ecNumber evidence="3">2.7.1.100</ecNumber>
    </recommendedName>
</protein>
<dbReference type="Proteomes" id="UP000325933">
    <property type="component" value="Unassembled WGS sequence"/>
</dbReference>
<accession>A0A5J5HU95</accession>
<dbReference type="EMBL" id="VYQB01000021">
    <property type="protein sequence ID" value="KAA9012642.1"/>
    <property type="molecule type" value="Genomic_DNA"/>
</dbReference>
<evidence type="ECO:0000256" key="5">
    <source>
        <dbReference type="ARBA" id="ARBA00022741"/>
    </source>
</evidence>
<dbReference type="PANTHER" id="PTHR34273">
    <property type="entry name" value="METHYLTHIORIBOSE KINASE"/>
    <property type="match status" value="1"/>
</dbReference>
<evidence type="ECO:0000256" key="2">
    <source>
        <dbReference type="ARBA" id="ARBA00011738"/>
    </source>
</evidence>
<evidence type="ECO:0000259" key="8">
    <source>
        <dbReference type="Pfam" id="PF01636"/>
    </source>
</evidence>
<dbReference type="GO" id="GO:0046522">
    <property type="term" value="F:S-methyl-5-thioribose kinase activity"/>
    <property type="evidence" value="ECO:0007669"/>
    <property type="project" value="UniProtKB-EC"/>
</dbReference>
<organism evidence="10 11">
    <name type="scientific">Sphingobium limneticum</name>
    <dbReference type="NCBI Taxonomy" id="1007511"/>
    <lineage>
        <taxon>Bacteria</taxon>
        <taxon>Pseudomonadati</taxon>
        <taxon>Pseudomonadota</taxon>
        <taxon>Alphaproteobacteria</taxon>
        <taxon>Sphingomonadales</taxon>
        <taxon>Sphingomonadaceae</taxon>
        <taxon>Sphingobium</taxon>
    </lineage>
</organism>
<dbReference type="PIRSF" id="PIRSF031134">
    <property type="entry name" value="MTRK"/>
    <property type="match status" value="1"/>
</dbReference>
<dbReference type="GO" id="GO:0009086">
    <property type="term" value="P:methionine biosynthetic process"/>
    <property type="evidence" value="ECO:0007669"/>
    <property type="project" value="InterPro"/>
</dbReference>
<comment type="subunit">
    <text evidence="2">Homodimer.</text>
</comment>
<evidence type="ECO:0000256" key="7">
    <source>
        <dbReference type="ARBA" id="ARBA00022840"/>
    </source>
</evidence>
<evidence type="ECO:0000256" key="6">
    <source>
        <dbReference type="ARBA" id="ARBA00022777"/>
    </source>
</evidence>
<proteinExistence type="inferred from homology"/>
<keyword evidence="5" id="KW-0547">Nucleotide-binding</keyword>
<gene>
    <name evidence="10" type="primary">mtnK</name>
    <name evidence="10" type="ORF">F4U95_20825</name>
    <name evidence="9" type="ORF">F4U96_20710</name>
</gene>
<feature type="domain" description="Aminoglycoside phosphotransferase" evidence="8">
    <location>
        <begin position="34"/>
        <end position="272"/>
    </location>
</feature>
<keyword evidence="7" id="KW-0067">ATP-binding</keyword>
<evidence type="ECO:0000313" key="11">
    <source>
        <dbReference type="Proteomes" id="UP000325933"/>
    </source>
</evidence>
<evidence type="ECO:0000313" key="10">
    <source>
        <dbReference type="EMBL" id="KAA9024987.1"/>
    </source>
</evidence>
<dbReference type="GO" id="GO:0005524">
    <property type="term" value="F:ATP binding"/>
    <property type="evidence" value="ECO:0007669"/>
    <property type="project" value="UniProtKB-KW"/>
</dbReference>
<evidence type="ECO:0000256" key="4">
    <source>
        <dbReference type="ARBA" id="ARBA00022679"/>
    </source>
</evidence>
<dbReference type="Pfam" id="PF01636">
    <property type="entry name" value="APH"/>
    <property type="match status" value="1"/>
</dbReference>
<comment type="caution">
    <text evidence="10">The sequence shown here is derived from an EMBL/GenBank/DDBJ whole genome shotgun (WGS) entry which is preliminary data.</text>
</comment>
<dbReference type="PANTHER" id="PTHR34273:SF2">
    <property type="entry name" value="METHYLTHIORIBOSE KINASE"/>
    <property type="match status" value="1"/>
</dbReference>
<dbReference type="InterPro" id="IPR009212">
    <property type="entry name" value="Methylthioribose_kinase"/>
</dbReference>
<dbReference type="SUPFAM" id="SSF56112">
    <property type="entry name" value="Protein kinase-like (PK-like)"/>
    <property type="match status" value="1"/>
</dbReference>
<evidence type="ECO:0000256" key="1">
    <source>
        <dbReference type="ARBA" id="ARBA00010165"/>
    </source>
</evidence>
<evidence type="ECO:0000313" key="12">
    <source>
        <dbReference type="Proteomes" id="UP000326364"/>
    </source>
</evidence>
<keyword evidence="4 10" id="KW-0808">Transferase</keyword>
<keyword evidence="6 10" id="KW-0418">Kinase</keyword>
<comment type="similarity">
    <text evidence="1">Belongs to the methylthioribose kinase family.</text>
</comment>